<reference evidence="2" key="1">
    <citation type="submission" date="2016-10" db="EMBL/GenBank/DDBJ databases">
        <title>Rodentibacter gen. nov. and new species.</title>
        <authorList>
            <person name="Christensen H."/>
        </authorList>
    </citation>
    <scope>NUCLEOTIDE SEQUENCE [LARGE SCALE GENOMIC DNA]</scope>
    <source>
        <strain evidence="2">Ppn152</strain>
    </source>
</reference>
<dbReference type="EMBL" id="MLAE01000050">
    <property type="protein sequence ID" value="OOF77147.1"/>
    <property type="molecule type" value="Genomic_DNA"/>
</dbReference>
<organism evidence="1 2">
    <name type="scientific">Rodentibacter caecimuris</name>
    <dbReference type="NCBI Taxonomy" id="1796644"/>
    <lineage>
        <taxon>Bacteria</taxon>
        <taxon>Pseudomonadati</taxon>
        <taxon>Pseudomonadota</taxon>
        <taxon>Gammaproteobacteria</taxon>
        <taxon>Pasteurellales</taxon>
        <taxon>Pasteurellaceae</taxon>
        <taxon>Rodentibacter</taxon>
    </lineage>
</organism>
<dbReference type="AlphaFoldDB" id="A0A1V3KXN4"/>
<comment type="caution">
    <text evidence="1">The sequence shown here is derived from an EMBL/GenBank/DDBJ whole genome shotgun (WGS) entry which is preliminary data.</text>
</comment>
<gene>
    <name evidence="1" type="ORF">BKG96_08765</name>
</gene>
<evidence type="ECO:0000313" key="1">
    <source>
        <dbReference type="EMBL" id="OOF77147.1"/>
    </source>
</evidence>
<name>A0A1V3KXN4_9PAST</name>
<protein>
    <submittedName>
        <fullName evidence="1">Uncharacterized protein</fullName>
    </submittedName>
</protein>
<dbReference type="Proteomes" id="UP000189114">
    <property type="component" value="Unassembled WGS sequence"/>
</dbReference>
<accession>A0A1V3KXN4</accession>
<sequence>MIFAKAQFIDQSNLQSHAQAKHSSLQFTAIFIIKIVVFACKNYCFKMKFINLKQLFYIK</sequence>
<proteinExistence type="predicted"/>
<evidence type="ECO:0000313" key="2">
    <source>
        <dbReference type="Proteomes" id="UP000189114"/>
    </source>
</evidence>